<proteinExistence type="predicted"/>
<dbReference type="EMBL" id="UXAW01000105">
    <property type="protein sequence ID" value="VDC33119.1"/>
    <property type="molecule type" value="Genomic_DNA"/>
</dbReference>
<organism evidence="1 2">
    <name type="scientific">Pseudogemmobacter humi</name>
    <dbReference type="NCBI Taxonomy" id="2483812"/>
    <lineage>
        <taxon>Bacteria</taxon>
        <taxon>Pseudomonadati</taxon>
        <taxon>Pseudomonadota</taxon>
        <taxon>Alphaproteobacteria</taxon>
        <taxon>Rhodobacterales</taxon>
        <taxon>Paracoccaceae</taxon>
        <taxon>Pseudogemmobacter</taxon>
    </lineage>
</organism>
<dbReference type="CDD" id="cd19958">
    <property type="entry name" value="pyocin_knob"/>
    <property type="match status" value="1"/>
</dbReference>
<accession>A0A3P5XVA5</accession>
<dbReference type="Proteomes" id="UP000277498">
    <property type="component" value="Unassembled WGS sequence"/>
</dbReference>
<gene>
    <name evidence="1" type="ORF">XINFAN_03646</name>
</gene>
<reference evidence="1 2" key="1">
    <citation type="submission" date="2018-11" db="EMBL/GenBank/DDBJ databases">
        <authorList>
            <person name="Criscuolo A."/>
        </authorList>
    </citation>
    <scope>NUCLEOTIDE SEQUENCE [LARGE SCALE GENOMIC DNA]</scope>
    <source>
        <strain evidence="1">ACIP111625</strain>
    </source>
</reference>
<dbReference type="OrthoDB" id="564699at2"/>
<evidence type="ECO:0000313" key="1">
    <source>
        <dbReference type="EMBL" id="VDC33119.1"/>
    </source>
</evidence>
<evidence type="ECO:0008006" key="3">
    <source>
        <dbReference type="Google" id="ProtNLM"/>
    </source>
</evidence>
<name>A0A3P5XVA5_9RHOB</name>
<keyword evidence="2" id="KW-1185">Reference proteome</keyword>
<dbReference type="AlphaFoldDB" id="A0A3P5XVA5"/>
<dbReference type="RefSeq" id="WP_124088336.1">
    <property type="nucleotide sequence ID" value="NZ_UXAW01000105.1"/>
</dbReference>
<evidence type="ECO:0000313" key="2">
    <source>
        <dbReference type="Proteomes" id="UP000277498"/>
    </source>
</evidence>
<sequence length="378" mass="38730">MTTSYSTGTISVAANGAVVTGTGTGWLTAGLRPGDMFTARGLSVPILSIASATSLTLVRPWPGSALAGAAYDVTLLDDNVRLQVAINALLQQLAGGTLLSLGQLASGANKLPYWTGEGVMAATDLTPFARTLLDDANAAAMRSTLELIRTESATDTTAGRMLKVGDAGLLANAVAVSDWNNATAGGVIYSANNAANAPVGGSGVWFIGQYQRHNDLHGVQTLTLFTGISGTGTARQFVRALTGGVWTAWREVINQGRIVGTVAQASGVPTGAVIERGLNANGEYVRWADGTQICTRTDLSAPNASTVVGGLFSSGDVAWTFPASFAVAPVVTCAPAEAHSFGSVPYVPSTTSATLRALSAVTRAGTVPIRAQAIGRWF</sequence>
<protein>
    <recommendedName>
        <fullName evidence="3">Phage tail protein</fullName>
    </recommendedName>
</protein>